<evidence type="ECO:0000313" key="4">
    <source>
        <dbReference type="EMBL" id="KAA8483074.1"/>
    </source>
</evidence>
<dbReference type="Gene3D" id="2.60.120.1440">
    <property type="match status" value="1"/>
</dbReference>
<evidence type="ECO:0000313" key="5">
    <source>
        <dbReference type="Proteomes" id="UP000322918"/>
    </source>
</evidence>
<dbReference type="PANTHER" id="PTHR30273">
    <property type="entry name" value="PERIPLASMIC SIGNAL SENSOR AND SIGMA FACTOR ACTIVATOR FECR-RELATED"/>
    <property type="match status" value="1"/>
</dbReference>
<evidence type="ECO:0000256" key="1">
    <source>
        <dbReference type="SAM" id="Phobius"/>
    </source>
</evidence>
<feature type="domain" description="FecR protein" evidence="2">
    <location>
        <begin position="180"/>
        <end position="285"/>
    </location>
</feature>
<dbReference type="GO" id="GO:0016989">
    <property type="term" value="F:sigma factor antagonist activity"/>
    <property type="evidence" value="ECO:0007669"/>
    <property type="project" value="TreeGrafter"/>
</dbReference>
<organism evidence="4 5">
    <name type="scientific">Arcticibacter tournemirensis</name>
    <dbReference type="NCBI Taxonomy" id="699437"/>
    <lineage>
        <taxon>Bacteria</taxon>
        <taxon>Pseudomonadati</taxon>
        <taxon>Bacteroidota</taxon>
        <taxon>Sphingobacteriia</taxon>
        <taxon>Sphingobacteriales</taxon>
        <taxon>Sphingobacteriaceae</taxon>
        <taxon>Arcticibacter</taxon>
    </lineage>
</organism>
<sequence>MDKKAFLQIADKISKGVATEEEVVLFNSYYNHFQEDEQVWETLAEGESIGEEIRAKIDEAIKAQEEKPVRSFTFAYVKVAAAVALLIVSAGLLYIIKQDRKGAMLAEKTEVQYKNDVNPGGNKAVLTLADGSSIMLDESENGRLATQGNMAINKTGNGKIVYRTAKAGDSNSAASMAYNVITVPRGGSYRLTLPDGTEVWLNASSSLKFPVSFDKDERLVELKGEAYFEVAYKVKAERGKQKGERVPFVVRSGGQIVEVLGTHFNISAYNDEASIKTTLLEGKVRVTAGSKQSPKDSKLLKPGQQSELSSVQREIIVNEVDTEEAIAWKNGMFQFSDSDLRSIMNELERWYDIEVDTKGMPEKRFNGIIPRNVKLSQVLDMMEKTSGLKFKIEGRRVSMLQ</sequence>
<keyword evidence="5" id="KW-1185">Reference proteome</keyword>
<dbReference type="Gene3D" id="3.55.50.30">
    <property type="match status" value="1"/>
</dbReference>
<accession>A0A5M9HCM4</accession>
<evidence type="ECO:0000259" key="3">
    <source>
        <dbReference type="Pfam" id="PF16344"/>
    </source>
</evidence>
<keyword evidence="1" id="KW-1133">Transmembrane helix</keyword>
<reference evidence="4 5" key="1">
    <citation type="submission" date="2019-09" db="EMBL/GenBank/DDBJ databases">
        <title>Pararcticibacter amylolyticus gen. nov., sp. nov., isolated from a rottenly hemp rope, and reclassification of Pedobacter tournemirensis as Pararcticibacter tournemirensis comb. nov.</title>
        <authorList>
            <person name="Cai Y."/>
        </authorList>
    </citation>
    <scope>NUCLEOTIDE SEQUENCE [LARGE SCALE GENOMIC DNA]</scope>
    <source>
        <strain evidence="4 5">TF5-37.2-LB10</strain>
    </source>
</reference>
<name>A0A5M9HCM4_9SPHI</name>
<feature type="domain" description="Protein FecR C-terminal" evidence="3">
    <location>
        <begin position="333"/>
        <end position="397"/>
    </location>
</feature>
<feature type="transmembrane region" description="Helical" evidence="1">
    <location>
        <begin position="75"/>
        <end position="96"/>
    </location>
</feature>
<dbReference type="OrthoDB" id="1099963at2"/>
<evidence type="ECO:0000259" key="2">
    <source>
        <dbReference type="Pfam" id="PF04773"/>
    </source>
</evidence>
<dbReference type="RefSeq" id="WP_141816027.1">
    <property type="nucleotide sequence ID" value="NZ_VFPL01000001.1"/>
</dbReference>
<dbReference type="PANTHER" id="PTHR30273:SF2">
    <property type="entry name" value="PROTEIN FECR"/>
    <property type="match status" value="1"/>
</dbReference>
<dbReference type="InterPro" id="IPR012373">
    <property type="entry name" value="Ferrdict_sens_TM"/>
</dbReference>
<dbReference type="Pfam" id="PF16344">
    <property type="entry name" value="FecR_C"/>
    <property type="match status" value="1"/>
</dbReference>
<keyword evidence="1" id="KW-0472">Membrane</keyword>
<dbReference type="EMBL" id="VWNE01000013">
    <property type="protein sequence ID" value="KAA8483074.1"/>
    <property type="molecule type" value="Genomic_DNA"/>
</dbReference>
<dbReference type="Pfam" id="PF04773">
    <property type="entry name" value="FecR"/>
    <property type="match status" value="1"/>
</dbReference>
<dbReference type="Proteomes" id="UP000322918">
    <property type="component" value="Unassembled WGS sequence"/>
</dbReference>
<comment type="caution">
    <text evidence="4">The sequence shown here is derived from an EMBL/GenBank/DDBJ whole genome shotgun (WGS) entry which is preliminary data.</text>
</comment>
<keyword evidence="1" id="KW-0812">Transmembrane</keyword>
<proteinExistence type="predicted"/>
<protein>
    <submittedName>
        <fullName evidence="4">DUF4974 domain-containing protein</fullName>
    </submittedName>
</protein>
<dbReference type="InterPro" id="IPR032508">
    <property type="entry name" value="FecR_C"/>
</dbReference>
<gene>
    <name evidence="4" type="ORF">F1649_09675</name>
</gene>
<dbReference type="AlphaFoldDB" id="A0A5M9HCM4"/>
<dbReference type="InterPro" id="IPR006860">
    <property type="entry name" value="FecR"/>
</dbReference>